<dbReference type="GO" id="GO:0022857">
    <property type="term" value="F:transmembrane transporter activity"/>
    <property type="evidence" value="ECO:0007669"/>
    <property type="project" value="InterPro"/>
</dbReference>
<feature type="transmembrane region" description="Helical" evidence="7">
    <location>
        <begin position="434"/>
        <end position="453"/>
    </location>
</feature>
<dbReference type="CDD" id="cd17321">
    <property type="entry name" value="MFS_MMR_MDR_like"/>
    <property type="match status" value="1"/>
</dbReference>
<dbReference type="PANTHER" id="PTHR42718">
    <property type="entry name" value="MAJOR FACILITATOR SUPERFAMILY MULTIDRUG TRANSPORTER MFSC"/>
    <property type="match status" value="1"/>
</dbReference>
<dbReference type="Gene3D" id="1.20.1250.20">
    <property type="entry name" value="MFS general substrate transporter like domains"/>
    <property type="match status" value="1"/>
</dbReference>
<keyword evidence="6 7" id="KW-0472">Membrane</keyword>
<dbReference type="PRINTS" id="PR01036">
    <property type="entry name" value="TCRTETB"/>
</dbReference>
<feature type="transmembrane region" description="Helical" evidence="7">
    <location>
        <begin position="273"/>
        <end position="296"/>
    </location>
</feature>
<feature type="transmembrane region" description="Helical" evidence="7">
    <location>
        <begin position="203"/>
        <end position="223"/>
    </location>
</feature>
<feature type="transmembrane region" description="Helical" evidence="7">
    <location>
        <begin position="365"/>
        <end position="388"/>
    </location>
</feature>
<evidence type="ECO:0000256" key="4">
    <source>
        <dbReference type="ARBA" id="ARBA00022692"/>
    </source>
</evidence>
<dbReference type="AlphaFoldDB" id="A0A2U1ZWP7"/>
<evidence type="ECO:0000313" key="10">
    <source>
        <dbReference type="Proteomes" id="UP000245166"/>
    </source>
</evidence>
<feature type="transmembrane region" description="Helical" evidence="7">
    <location>
        <begin position="302"/>
        <end position="323"/>
    </location>
</feature>
<dbReference type="InterPro" id="IPR004638">
    <property type="entry name" value="EmrB-like"/>
</dbReference>
<protein>
    <submittedName>
        <fullName evidence="9">MFS transporter</fullName>
    </submittedName>
</protein>
<evidence type="ECO:0000256" key="5">
    <source>
        <dbReference type="ARBA" id="ARBA00022989"/>
    </source>
</evidence>
<dbReference type="PROSITE" id="PS50850">
    <property type="entry name" value="MFS"/>
    <property type="match status" value="1"/>
</dbReference>
<feature type="transmembrane region" description="Helical" evidence="7">
    <location>
        <begin position="84"/>
        <end position="111"/>
    </location>
</feature>
<feature type="transmembrane region" description="Helical" evidence="7">
    <location>
        <begin position="143"/>
        <end position="160"/>
    </location>
</feature>
<comment type="caution">
    <text evidence="9">The sequence shown here is derived from an EMBL/GenBank/DDBJ whole genome shotgun (WGS) entry which is preliminary data.</text>
</comment>
<dbReference type="RefSeq" id="WP_109229798.1">
    <property type="nucleotide sequence ID" value="NZ_PYHR01000002.1"/>
</dbReference>
<dbReference type="EMBL" id="PYHR01000002">
    <property type="protein sequence ID" value="PWD51417.1"/>
    <property type="molecule type" value="Genomic_DNA"/>
</dbReference>
<accession>A0A2U1ZWP7</accession>
<dbReference type="Gene3D" id="1.20.1720.10">
    <property type="entry name" value="Multidrug resistance protein D"/>
    <property type="match status" value="1"/>
</dbReference>
<organism evidence="9 10">
    <name type="scientific">Serinibacter arcticus</name>
    <dbReference type="NCBI Taxonomy" id="1655435"/>
    <lineage>
        <taxon>Bacteria</taxon>
        <taxon>Bacillati</taxon>
        <taxon>Actinomycetota</taxon>
        <taxon>Actinomycetes</taxon>
        <taxon>Micrococcales</taxon>
        <taxon>Beutenbergiaceae</taxon>
        <taxon>Serinibacter</taxon>
    </lineage>
</organism>
<feature type="transmembrane region" description="Helical" evidence="7">
    <location>
        <begin position="53"/>
        <end position="72"/>
    </location>
</feature>
<dbReference type="InterPro" id="IPR011701">
    <property type="entry name" value="MFS"/>
</dbReference>
<feature type="transmembrane region" description="Helical" evidence="7">
    <location>
        <begin position="335"/>
        <end position="353"/>
    </location>
</feature>
<proteinExistence type="predicted"/>
<evidence type="ECO:0000256" key="7">
    <source>
        <dbReference type="SAM" id="Phobius"/>
    </source>
</evidence>
<keyword evidence="5 7" id="KW-1133">Transmembrane helix</keyword>
<name>A0A2U1ZWP7_9MICO</name>
<dbReference type="SUPFAM" id="SSF103473">
    <property type="entry name" value="MFS general substrate transporter"/>
    <property type="match status" value="2"/>
</dbReference>
<evidence type="ECO:0000256" key="3">
    <source>
        <dbReference type="ARBA" id="ARBA00022475"/>
    </source>
</evidence>
<evidence type="ECO:0000256" key="2">
    <source>
        <dbReference type="ARBA" id="ARBA00022448"/>
    </source>
</evidence>
<feature type="transmembrane region" description="Helical" evidence="7">
    <location>
        <begin position="117"/>
        <end position="136"/>
    </location>
</feature>
<keyword evidence="4 7" id="KW-0812">Transmembrane</keyword>
<feature type="transmembrane region" description="Helical" evidence="7">
    <location>
        <begin position="409"/>
        <end position="428"/>
    </location>
</feature>
<dbReference type="NCBIfam" id="TIGR00711">
    <property type="entry name" value="efflux_EmrB"/>
    <property type="match status" value="1"/>
</dbReference>
<sequence length="466" mass="48263">MRHDLPVTPTQRRVLVVAILASFVSFLDGSVVNVALPAISRELTTGPLTGLPLQQWVVDSYLVTLGALILLAGSLSDVLGRRRVLIAGLVGFAVASVLCAIAPSGVLLVLARALQGVAGALLVPSSLAMIIAAFSGAAQARSIGVWTAWTGTASIAGPLLGGLLVDHATWRWVFWINVPVLAVTLWLTRGVPVETVPVVRRRLDVVGATIAAVALAAGVLGLIEQGRLGWTHPVVVGGLVIGVVGLVAFVWWERRVADPMLPLRLFDSRNFTWGNVATAAIYAALYFGGLVITLFLQEVAGWSATAAGLSQLPITLVMLALSARFGALAGRFGPRVFMTVGPIVGGVGYLMLLGAREDVVYWTQLLPGLVVFGLGLAITVAPLTAAILGAISPDDAGIGSAVNNAVARVAGLVSIALLGAIVGGVLTVEGFHRGLLVTAGLLVVGGVVSWFGIRNPVVHQPRSIHS</sequence>
<evidence type="ECO:0000259" key="8">
    <source>
        <dbReference type="PROSITE" id="PS50850"/>
    </source>
</evidence>
<dbReference type="OrthoDB" id="7375466at2"/>
<keyword evidence="2" id="KW-0813">Transport</keyword>
<dbReference type="InterPro" id="IPR020846">
    <property type="entry name" value="MFS_dom"/>
</dbReference>
<dbReference type="GO" id="GO:0005886">
    <property type="term" value="C:plasma membrane"/>
    <property type="evidence" value="ECO:0007669"/>
    <property type="project" value="UniProtKB-SubCell"/>
</dbReference>
<dbReference type="InterPro" id="IPR036259">
    <property type="entry name" value="MFS_trans_sf"/>
</dbReference>
<dbReference type="Proteomes" id="UP000245166">
    <property type="component" value="Unassembled WGS sequence"/>
</dbReference>
<dbReference type="Pfam" id="PF07690">
    <property type="entry name" value="MFS_1"/>
    <property type="match status" value="1"/>
</dbReference>
<dbReference type="PANTHER" id="PTHR42718:SF42">
    <property type="entry name" value="EXPORT PROTEIN"/>
    <property type="match status" value="1"/>
</dbReference>
<evidence type="ECO:0000256" key="6">
    <source>
        <dbReference type="ARBA" id="ARBA00023136"/>
    </source>
</evidence>
<feature type="transmembrane region" description="Helical" evidence="7">
    <location>
        <begin position="229"/>
        <end position="252"/>
    </location>
</feature>
<feature type="transmembrane region" description="Helical" evidence="7">
    <location>
        <begin position="172"/>
        <end position="191"/>
    </location>
</feature>
<evidence type="ECO:0000313" key="9">
    <source>
        <dbReference type="EMBL" id="PWD51417.1"/>
    </source>
</evidence>
<evidence type="ECO:0000256" key="1">
    <source>
        <dbReference type="ARBA" id="ARBA00004651"/>
    </source>
</evidence>
<keyword evidence="10" id="KW-1185">Reference proteome</keyword>
<comment type="subcellular location">
    <subcellularLocation>
        <location evidence="1">Cell membrane</location>
        <topology evidence="1">Multi-pass membrane protein</topology>
    </subcellularLocation>
</comment>
<reference evidence="9 10" key="1">
    <citation type="submission" date="2018-03" db="EMBL/GenBank/DDBJ databases">
        <title>Genome assembly of novel Miniimonas species PCH200.</title>
        <authorList>
            <person name="Thakur V."/>
            <person name="Kumar V."/>
            <person name="Singh D."/>
        </authorList>
    </citation>
    <scope>NUCLEOTIDE SEQUENCE [LARGE SCALE GENOMIC DNA]</scope>
    <source>
        <strain evidence="9 10">PCH200</strain>
    </source>
</reference>
<gene>
    <name evidence="9" type="ORF">C8046_12895</name>
</gene>
<keyword evidence="3" id="KW-1003">Cell membrane</keyword>
<feature type="domain" description="Major facilitator superfamily (MFS) profile" evidence="8">
    <location>
        <begin position="14"/>
        <end position="457"/>
    </location>
</feature>